<keyword evidence="2" id="KW-1185">Reference proteome</keyword>
<dbReference type="Proteomes" id="UP001419268">
    <property type="component" value="Unassembled WGS sequence"/>
</dbReference>
<gene>
    <name evidence="1" type="ORF">Scep_025530</name>
</gene>
<organism evidence="1 2">
    <name type="scientific">Stephania cephalantha</name>
    <dbReference type="NCBI Taxonomy" id="152367"/>
    <lineage>
        <taxon>Eukaryota</taxon>
        <taxon>Viridiplantae</taxon>
        <taxon>Streptophyta</taxon>
        <taxon>Embryophyta</taxon>
        <taxon>Tracheophyta</taxon>
        <taxon>Spermatophyta</taxon>
        <taxon>Magnoliopsida</taxon>
        <taxon>Ranunculales</taxon>
        <taxon>Menispermaceae</taxon>
        <taxon>Menispermoideae</taxon>
        <taxon>Cissampelideae</taxon>
        <taxon>Stephania</taxon>
    </lineage>
</organism>
<sequence>MEVSFEVWAGCVPYSSILHWKKCLACRLCAVHSNMAKITSIGEVKCFLMGQELWKILSGAEGEPEDVASKKLFSSCSGLVGLCMRSWCL</sequence>
<protein>
    <submittedName>
        <fullName evidence="1">Uncharacterized protein</fullName>
    </submittedName>
</protein>
<reference evidence="1 2" key="1">
    <citation type="submission" date="2024-01" db="EMBL/GenBank/DDBJ databases">
        <title>Genome assemblies of Stephania.</title>
        <authorList>
            <person name="Yang L."/>
        </authorList>
    </citation>
    <scope>NUCLEOTIDE SEQUENCE [LARGE SCALE GENOMIC DNA]</scope>
    <source>
        <strain evidence="1">JXDWG</strain>
        <tissue evidence="1">Leaf</tissue>
    </source>
</reference>
<name>A0AAP0EIE3_9MAGN</name>
<evidence type="ECO:0000313" key="2">
    <source>
        <dbReference type="Proteomes" id="UP001419268"/>
    </source>
</evidence>
<proteinExistence type="predicted"/>
<accession>A0AAP0EIE3</accession>
<dbReference type="EMBL" id="JBBNAG010000011">
    <property type="protein sequence ID" value="KAK9094061.1"/>
    <property type="molecule type" value="Genomic_DNA"/>
</dbReference>
<dbReference type="AlphaFoldDB" id="A0AAP0EIE3"/>
<comment type="caution">
    <text evidence="1">The sequence shown here is derived from an EMBL/GenBank/DDBJ whole genome shotgun (WGS) entry which is preliminary data.</text>
</comment>
<evidence type="ECO:0000313" key="1">
    <source>
        <dbReference type="EMBL" id="KAK9094061.1"/>
    </source>
</evidence>